<accession>A0A2H3C0Q6</accession>
<dbReference type="SMART" id="SM00609">
    <property type="entry name" value="VIT"/>
    <property type="match status" value="1"/>
</dbReference>
<evidence type="ECO:0000313" key="4">
    <source>
        <dbReference type="EMBL" id="PBK76671.1"/>
    </source>
</evidence>
<gene>
    <name evidence="4" type="ORF">ARMSODRAFT_948496</name>
</gene>
<protein>
    <recommendedName>
        <fullName evidence="6">VIT-domain-containing protein</fullName>
    </recommendedName>
</protein>
<dbReference type="InterPro" id="IPR002035">
    <property type="entry name" value="VWF_A"/>
</dbReference>
<keyword evidence="5" id="KW-1185">Reference proteome</keyword>
<evidence type="ECO:0000313" key="5">
    <source>
        <dbReference type="Proteomes" id="UP000218334"/>
    </source>
</evidence>
<dbReference type="InterPro" id="IPR036465">
    <property type="entry name" value="vWFA_dom_sf"/>
</dbReference>
<evidence type="ECO:0008006" key="6">
    <source>
        <dbReference type="Google" id="ProtNLM"/>
    </source>
</evidence>
<feature type="compositionally biased region" description="Low complexity" evidence="1">
    <location>
        <begin position="724"/>
        <end position="737"/>
    </location>
</feature>
<dbReference type="Gene3D" id="3.40.50.410">
    <property type="entry name" value="von Willebrand factor, type A domain"/>
    <property type="match status" value="1"/>
</dbReference>
<evidence type="ECO:0000259" key="2">
    <source>
        <dbReference type="PROSITE" id="PS50234"/>
    </source>
</evidence>
<organism evidence="4 5">
    <name type="scientific">Armillaria solidipes</name>
    <dbReference type="NCBI Taxonomy" id="1076256"/>
    <lineage>
        <taxon>Eukaryota</taxon>
        <taxon>Fungi</taxon>
        <taxon>Dikarya</taxon>
        <taxon>Basidiomycota</taxon>
        <taxon>Agaricomycotina</taxon>
        <taxon>Agaricomycetes</taxon>
        <taxon>Agaricomycetidae</taxon>
        <taxon>Agaricales</taxon>
        <taxon>Marasmiineae</taxon>
        <taxon>Physalacriaceae</taxon>
        <taxon>Armillaria</taxon>
    </lineage>
</organism>
<feature type="compositionally biased region" description="Low complexity" evidence="1">
    <location>
        <begin position="689"/>
        <end position="704"/>
    </location>
</feature>
<reference evidence="5" key="1">
    <citation type="journal article" date="2017" name="Nat. Ecol. Evol.">
        <title>Genome expansion and lineage-specific genetic innovations in the forest pathogenic fungi Armillaria.</title>
        <authorList>
            <person name="Sipos G."/>
            <person name="Prasanna A.N."/>
            <person name="Walter M.C."/>
            <person name="O'Connor E."/>
            <person name="Balint B."/>
            <person name="Krizsan K."/>
            <person name="Kiss B."/>
            <person name="Hess J."/>
            <person name="Varga T."/>
            <person name="Slot J."/>
            <person name="Riley R."/>
            <person name="Boka B."/>
            <person name="Rigling D."/>
            <person name="Barry K."/>
            <person name="Lee J."/>
            <person name="Mihaltcheva S."/>
            <person name="LaButti K."/>
            <person name="Lipzen A."/>
            <person name="Waldron R."/>
            <person name="Moloney N.M."/>
            <person name="Sperisen C."/>
            <person name="Kredics L."/>
            <person name="Vagvoelgyi C."/>
            <person name="Patrignani A."/>
            <person name="Fitzpatrick D."/>
            <person name="Nagy I."/>
            <person name="Doyle S."/>
            <person name="Anderson J.B."/>
            <person name="Grigoriev I.V."/>
            <person name="Gueldener U."/>
            <person name="Muensterkoetter M."/>
            <person name="Nagy L.G."/>
        </authorList>
    </citation>
    <scope>NUCLEOTIDE SEQUENCE [LARGE SCALE GENOMIC DNA]</scope>
    <source>
        <strain evidence="5">28-4</strain>
    </source>
</reference>
<dbReference type="PROSITE" id="PS51468">
    <property type="entry name" value="VIT"/>
    <property type="match status" value="1"/>
</dbReference>
<dbReference type="Pfam" id="PF08487">
    <property type="entry name" value="VIT"/>
    <property type="match status" value="1"/>
</dbReference>
<feature type="region of interest" description="Disordered" evidence="1">
    <location>
        <begin position="684"/>
        <end position="739"/>
    </location>
</feature>
<name>A0A2H3C0Q6_9AGAR</name>
<dbReference type="EMBL" id="KZ293416">
    <property type="protein sequence ID" value="PBK76671.1"/>
    <property type="molecule type" value="Genomic_DNA"/>
</dbReference>
<dbReference type="InterPro" id="IPR013694">
    <property type="entry name" value="VIT"/>
</dbReference>
<feature type="domain" description="VWFA" evidence="2">
    <location>
        <begin position="282"/>
        <end position="465"/>
    </location>
</feature>
<dbReference type="PROSITE" id="PS50234">
    <property type="entry name" value="VWFA"/>
    <property type="match status" value="1"/>
</dbReference>
<sequence>MEPFSGIVHNGGVPGDKIHLPLEEMSSKVLILDVSSRVTVNQTYVNHSDHPTSKARYYFPVPASAAICSFEMRTSRGRVITGVAKEKLQAREEHERAIASGRFTGLLEWVTDDIFTISIGSILPRETAVIKLVFVMSLMNDSREDSIRFQLPMCVGERYGSLPPDLVSAAAPSATTRIRVKVDVQTSGEIRQITSPTHPLEISETKYATDRGRPSRRRSTVRFRSKTFLVKDFVLIIEADKLDAPRCFAELSRGRGRRLGDTLALQFALVPKFDLPPISAQEYLFLVDRSGSMSGSPIETAKDTLALLLRVLPQQGTTINILSFGSSVDGLWATSQSYSQRTLGDATSHIDNMEANYGGTEIRQALKFTFESRQHQYPTAIFVLTDGEAHDIDATVQLVRETVQGSHTPLRVYTLGIGSSVSSAMCEGIARAGNGVCLFATAAEDIMGKCARLVRAGRTSLVQDVTVDWGVPDQSLASPVSVNFSTLDATLPVVLRPPPVLQQAPTVIKDIHAGVRLVVYAIIQVRGGVAPRAVILRGRRHDTNEPFELSIPIRLVQLVDSDQGHPMVHTLAAWRLIQEHEAATAPLPIPFGRNVSEPDLRKAAIIRLGTEYQLASRHTSFVAVDPDNERRRRGPSERTGANNARTTADGGMSNVQSPSSGITSLLSSFWNALLSPTTRNNRVVPGAWPSGSPSVTSFPSSRSASNDRPGPSENDGYETYSTMSSLEGSSSEWSEWSDIPPIPEEDIRLQRSPSPQYEHASLAPEAERHNLPVLRHPAPPPEAPPLVPDAIIDLMRLQQFDGSFKLDDSFRRIVGERAVREAELSPIDEKTWATVLYVAFLMKNMDDQKELRDDLLMKAREFLKDEPDVVGLVERAKNLIA</sequence>
<dbReference type="Proteomes" id="UP000218334">
    <property type="component" value="Unassembled WGS sequence"/>
</dbReference>
<dbReference type="STRING" id="1076256.A0A2H3C0Q6"/>
<dbReference type="SMART" id="SM00327">
    <property type="entry name" value="VWA"/>
    <property type="match status" value="1"/>
</dbReference>
<feature type="compositionally biased region" description="Basic and acidic residues" evidence="1">
    <location>
        <begin position="627"/>
        <end position="636"/>
    </location>
</feature>
<evidence type="ECO:0000259" key="3">
    <source>
        <dbReference type="PROSITE" id="PS51468"/>
    </source>
</evidence>
<feature type="domain" description="VIT" evidence="3">
    <location>
        <begin position="6"/>
        <end position="136"/>
    </location>
</feature>
<dbReference type="Pfam" id="PF13768">
    <property type="entry name" value="VWA_3"/>
    <property type="match status" value="1"/>
</dbReference>
<proteinExistence type="predicted"/>
<dbReference type="PANTHER" id="PTHR45737">
    <property type="entry name" value="VON WILLEBRAND FACTOR A DOMAIN-CONTAINING PROTEIN 5A"/>
    <property type="match status" value="1"/>
</dbReference>
<evidence type="ECO:0000256" key="1">
    <source>
        <dbReference type="SAM" id="MobiDB-lite"/>
    </source>
</evidence>
<dbReference type="AlphaFoldDB" id="A0A2H3C0Q6"/>
<dbReference type="PANTHER" id="PTHR45737:SF6">
    <property type="entry name" value="VON WILLEBRAND FACTOR A DOMAIN-CONTAINING PROTEIN 5A"/>
    <property type="match status" value="1"/>
</dbReference>
<feature type="region of interest" description="Disordered" evidence="1">
    <location>
        <begin position="623"/>
        <end position="659"/>
    </location>
</feature>
<dbReference type="SUPFAM" id="SSF53300">
    <property type="entry name" value="vWA-like"/>
    <property type="match status" value="1"/>
</dbReference>